<dbReference type="EMBL" id="GGEC01058014">
    <property type="protein sequence ID" value="MBX38498.1"/>
    <property type="molecule type" value="Transcribed_RNA"/>
</dbReference>
<name>A0A2P2N7N1_RHIMU</name>
<accession>A0A2P2N7N1</accession>
<evidence type="ECO:0000313" key="1">
    <source>
        <dbReference type="EMBL" id="MBX38498.1"/>
    </source>
</evidence>
<reference evidence="1" key="1">
    <citation type="submission" date="2018-02" db="EMBL/GenBank/DDBJ databases">
        <title>Rhizophora mucronata_Transcriptome.</title>
        <authorList>
            <person name="Meera S.P."/>
            <person name="Sreeshan A."/>
            <person name="Augustine A."/>
        </authorList>
    </citation>
    <scope>NUCLEOTIDE SEQUENCE</scope>
    <source>
        <tissue evidence="1">Leaf</tissue>
    </source>
</reference>
<protein>
    <submittedName>
        <fullName evidence="1">Uncharacterized protein</fullName>
    </submittedName>
</protein>
<proteinExistence type="predicted"/>
<dbReference type="AlphaFoldDB" id="A0A2P2N7N1"/>
<organism evidence="1">
    <name type="scientific">Rhizophora mucronata</name>
    <name type="common">Asiatic mangrove</name>
    <dbReference type="NCBI Taxonomy" id="61149"/>
    <lineage>
        <taxon>Eukaryota</taxon>
        <taxon>Viridiplantae</taxon>
        <taxon>Streptophyta</taxon>
        <taxon>Embryophyta</taxon>
        <taxon>Tracheophyta</taxon>
        <taxon>Spermatophyta</taxon>
        <taxon>Magnoliopsida</taxon>
        <taxon>eudicotyledons</taxon>
        <taxon>Gunneridae</taxon>
        <taxon>Pentapetalae</taxon>
        <taxon>rosids</taxon>
        <taxon>fabids</taxon>
        <taxon>Malpighiales</taxon>
        <taxon>Rhizophoraceae</taxon>
        <taxon>Rhizophora</taxon>
    </lineage>
</organism>
<sequence length="55" mass="6520">MISLVTSENVQTKKQKVFIFAHYCYHFPFCLSSKQIETQHYQPFSTKLLFISDLC</sequence>